<dbReference type="HOGENOM" id="CLU_045011_3_0_1"/>
<evidence type="ECO:0000256" key="1">
    <source>
        <dbReference type="ARBA" id="ARBA00008106"/>
    </source>
</evidence>
<evidence type="ECO:0000313" key="3">
    <source>
        <dbReference type="EMBL" id="KDQ18242.1"/>
    </source>
</evidence>
<gene>
    <name evidence="3" type="ORF">BOTBODRAFT_29583</name>
</gene>
<evidence type="ECO:0008006" key="5">
    <source>
        <dbReference type="Google" id="ProtNLM"/>
    </source>
</evidence>
<dbReference type="NCBIfam" id="TIGR01493">
    <property type="entry name" value="HAD-SF-IA-v2"/>
    <property type="match status" value="1"/>
</dbReference>
<evidence type="ECO:0000256" key="2">
    <source>
        <dbReference type="ARBA" id="ARBA00022801"/>
    </source>
</evidence>
<dbReference type="PRINTS" id="PR00413">
    <property type="entry name" value="HADHALOGNASE"/>
</dbReference>
<name>A0A067N272_BOTB1</name>
<dbReference type="Proteomes" id="UP000027195">
    <property type="component" value="Unassembled WGS sequence"/>
</dbReference>
<dbReference type="NCBIfam" id="TIGR01428">
    <property type="entry name" value="HAD_type_II"/>
    <property type="match status" value="1"/>
</dbReference>
<dbReference type="SUPFAM" id="SSF56784">
    <property type="entry name" value="HAD-like"/>
    <property type="match status" value="1"/>
</dbReference>
<dbReference type="InterPro" id="IPR023198">
    <property type="entry name" value="PGP-like_dom2"/>
</dbReference>
<dbReference type="PANTHER" id="PTHR43316:SF3">
    <property type="entry name" value="HALOACID DEHALOGENASE, TYPE II (AFU_ORTHOLOGUE AFUA_2G07750)-RELATED"/>
    <property type="match status" value="1"/>
</dbReference>
<dbReference type="EMBL" id="KL198022">
    <property type="protein sequence ID" value="KDQ18242.1"/>
    <property type="molecule type" value="Genomic_DNA"/>
</dbReference>
<dbReference type="Gene3D" id="3.40.50.1000">
    <property type="entry name" value="HAD superfamily/HAD-like"/>
    <property type="match status" value="1"/>
</dbReference>
<proteinExistence type="inferred from homology"/>
<dbReference type="InterPro" id="IPR023214">
    <property type="entry name" value="HAD_sf"/>
</dbReference>
<dbReference type="AlphaFoldDB" id="A0A067N272"/>
<dbReference type="GO" id="GO:0016791">
    <property type="term" value="F:phosphatase activity"/>
    <property type="evidence" value="ECO:0007669"/>
    <property type="project" value="UniProtKB-ARBA"/>
</dbReference>
<dbReference type="InParanoid" id="A0A067N272"/>
<dbReference type="Pfam" id="PF00702">
    <property type="entry name" value="Hydrolase"/>
    <property type="match status" value="1"/>
</dbReference>
<dbReference type="Gene3D" id="1.10.150.240">
    <property type="entry name" value="Putative phosphatase, domain 2"/>
    <property type="match status" value="1"/>
</dbReference>
<dbReference type="InterPro" id="IPR036412">
    <property type="entry name" value="HAD-like_sf"/>
</dbReference>
<evidence type="ECO:0000313" key="4">
    <source>
        <dbReference type="Proteomes" id="UP000027195"/>
    </source>
</evidence>
<dbReference type="OrthoDB" id="2363873at2759"/>
<organism evidence="3 4">
    <name type="scientific">Botryobasidium botryosum (strain FD-172 SS1)</name>
    <dbReference type="NCBI Taxonomy" id="930990"/>
    <lineage>
        <taxon>Eukaryota</taxon>
        <taxon>Fungi</taxon>
        <taxon>Dikarya</taxon>
        <taxon>Basidiomycota</taxon>
        <taxon>Agaricomycotina</taxon>
        <taxon>Agaricomycetes</taxon>
        <taxon>Cantharellales</taxon>
        <taxon>Botryobasidiaceae</taxon>
        <taxon>Botryobasidium</taxon>
    </lineage>
</organism>
<keyword evidence="2" id="KW-0378">Hydrolase</keyword>
<dbReference type="InterPro" id="IPR051540">
    <property type="entry name" value="S-2-haloacid_dehalogenase"/>
</dbReference>
<dbReference type="InterPro" id="IPR006439">
    <property type="entry name" value="HAD-SF_hydro_IA"/>
</dbReference>
<dbReference type="InterPro" id="IPR006328">
    <property type="entry name" value="2-HAD"/>
</dbReference>
<comment type="similarity">
    <text evidence="1">Belongs to the HAD-like hydrolase superfamily. S-2-haloalkanoic acid dehalogenase family.</text>
</comment>
<accession>A0A067N272</accession>
<dbReference type="GO" id="GO:0019120">
    <property type="term" value="F:hydrolase activity, acting on acid halide bonds, in C-halide compounds"/>
    <property type="evidence" value="ECO:0007669"/>
    <property type="project" value="InterPro"/>
</dbReference>
<dbReference type="PANTHER" id="PTHR43316">
    <property type="entry name" value="HYDROLASE, HALOACID DELAHOGENASE-RELATED"/>
    <property type="match status" value="1"/>
</dbReference>
<keyword evidence="4" id="KW-1185">Reference proteome</keyword>
<protein>
    <recommendedName>
        <fullName evidence="5">Haloacid dehalogenase</fullName>
    </recommendedName>
</protein>
<reference evidence="4" key="1">
    <citation type="journal article" date="2014" name="Proc. Natl. Acad. Sci. U.S.A.">
        <title>Extensive sampling of basidiomycete genomes demonstrates inadequacy of the white-rot/brown-rot paradigm for wood decay fungi.</title>
        <authorList>
            <person name="Riley R."/>
            <person name="Salamov A.A."/>
            <person name="Brown D.W."/>
            <person name="Nagy L.G."/>
            <person name="Floudas D."/>
            <person name="Held B.W."/>
            <person name="Levasseur A."/>
            <person name="Lombard V."/>
            <person name="Morin E."/>
            <person name="Otillar R."/>
            <person name="Lindquist E.A."/>
            <person name="Sun H."/>
            <person name="LaButti K.M."/>
            <person name="Schmutz J."/>
            <person name="Jabbour D."/>
            <person name="Luo H."/>
            <person name="Baker S.E."/>
            <person name="Pisabarro A.G."/>
            <person name="Walton J.D."/>
            <person name="Blanchette R.A."/>
            <person name="Henrissat B."/>
            <person name="Martin F."/>
            <person name="Cullen D."/>
            <person name="Hibbett D.S."/>
            <person name="Grigoriev I.V."/>
        </authorList>
    </citation>
    <scope>NUCLEOTIDE SEQUENCE [LARGE SCALE GENOMIC DNA]</scope>
    <source>
        <strain evidence="4">FD-172 SS1</strain>
    </source>
</reference>
<dbReference type="STRING" id="930990.A0A067N272"/>
<sequence length="244" mass="26869">MSADPLPPALRPVRALVFDLIGTTTDWLTPVHTALVAHAPTASAPPSTDWEAFAHAWRKGFFRVVKEASQGGTFIGLDEVYGKVLDELCETEGIKGWGEDVKKDLIKSWWNLQAWRDTAGGMEALRRKYIVAGLSNGSAPFLIQANKRSGVNYDIILPSNLIGAYKPDPKMYITAIKTLELEPRECAMVAAHAYDLDAAATHGMRTIYIARHTEDIGAHIQDNKYDLVVREGGIAELARRLEAV</sequence>